<feature type="signal peptide" evidence="6">
    <location>
        <begin position="1"/>
        <end position="22"/>
    </location>
</feature>
<evidence type="ECO:0000256" key="2">
    <source>
        <dbReference type="ARBA" id="ARBA00022670"/>
    </source>
</evidence>
<evidence type="ECO:0000256" key="6">
    <source>
        <dbReference type="SAM" id="SignalP"/>
    </source>
</evidence>
<dbReference type="PANTHER" id="PTHR11802:SF3">
    <property type="entry name" value="RETINOID-INDUCIBLE SERINE CARBOXYPEPTIDASE"/>
    <property type="match status" value="1"/>
</dbReference>
<dbReference type="SUPFAM" id="SSF53474">
    <property type="entry name" value="alpha/beta-Hydrolases"/>
    <property type="match status" value="1"/>
</dbReference>
<dbReference type="Gene3D" id="3.40.50.1820">
    <property type="entry name" value="alpha/beta hydrolase"/>
    <property type="match status" value="1"/>
</dbReference>
<keyword evidence="2" id="KW-0645">Protease</keyword>
<dbReference type="InterPro" id="IPR029058">
    <property type="entry name" value="AB_hydrolase_fold"/>
</dbReference>
<evidence type="ECO:0000313" key="8">
    <source>
        <dbReference type="Proteomes" id="UP001202831"/>
    </source>
</evidence>
<accession>A0ABT0N2M4</accession>
<keyword evidence="5" id="KW-0325">Glycoprotein</keyword>
<dbReference type="RefSeq" id="WP_249247520.1">
    <property type="nucleotide sequence ID" value="NZ_JAKIKT010000001.1"/>
</dbReference>
<dbReference type="Pfam" id="PF00450">
    <property type="entry name" value="Peptidase_S10"/>
    <property type="match status" value="1"/>
</dbReference>
<keyword evidence="8" id="KW-1185">Reference proteome</keyword>
<feature type="chain" id="PRO_5045091323" evidence="6">
    <location>
        <begin position="23"/>
        <end position="501"/>
    </location>
</feature>
<dbReference type="Proteomes" id="UP001202831">
    <property type="component" value="Unassembled WGS sequence"/>
</dbReference>
<name>A0ABT0N2M4_9GAMM</name>
<keyword evidence="1" id="KW-0121">Carboxypeptidase</keyword>
<evidence type="ECO:0000313" key="7">
    <source>
        <dbReference type="EMBL" id="MCL2912699.1"/>
    </source>
</evidence>
<proteinExistence type="predicted"/>
<reference evidence="7 8" key="1">
    <citation type="submission" date="2022-01" db="EMBL/GenBank/DDBJ databases">
        <title>Whole genome-based taxonomy of the Shewanellaceae.</title>
        <authorList>
            <person name="Martin-Rodriguez A.J."/>
        </authorList>
    </citation>
    <scope>NUCLEOTIDE SEQUENCE [LARGE SCALE GENOMIC DNA]</scope>
    <source>
        <strain evidence="7 8">DSM 21332</strain>
    </source>
</reference>
<evidence type="ECO:0000256" key="4">
    <source>
        <dbReference type="ARBA" id="ARBA00022801"/>
    </source>
</evidence>
<keyword evidence="4" id="KW-0378">Hydrolase</keyword>
<dbReference type="EMBL" id="JAKIKT010000001">
    <property type="protein sequence ID" value="MCL2912699.1"/>
    <property type="molecule type" value="Genomic_DNA"/>
</dbReference>
<evidence type="ECO:0000256" key="3">
    <source>
        <dbReference type="ARBA" id="ARBA00022729"/>
    </source>
</evidence>
<dbReference type="PANTHER" id="PTHR11802">
    <property type="entry name" value="SERINE PROTEASE FAMILY S10 SERINE CARBOXYPEPTIDASE"/>
    <property type="match status" value="1"/>
</dbReference>
<gene>
    <name evidence="7" type="ORF">L2725_02700</name>
</gene>
<protein>
    <submittedName>
        <fullName evidence="7">Peptidase S10</fullName>
    </submittedName>
</protein>
<keyword evidence="3 6" id="KW-0732">Signal</keyword>
<evidence type="ECO:0000256" key="5">
    <source>
        <dbReference type="ARBA" id="ARBA00023180"/>
    </source>
</evidence>
<organism evidence="7 8">
    <name type="scientific">Shewanella corallii</name>
    <dbReference type="NCBI Taxonomy" id="560080"/>
    <lineage>
        <taxon>Bacteria</taxon>
        <taxon>Pseudomonadati</taxon>
        <taxon>Pseudomonadota</taxon>
        <taxon>Gammaproteobacteria</taxon>
        <taxon>Alteromonadales</taxon>
        <taxon>Shewanellaceae</taxon>
        <taxon>Shewanella</taxon>
    </lineage>
</organism>
<sequence length="501" mass="55933">MIKLTKASLLGATLLLSPVALANDEYQPKSSYEAPVSTDHQVKINGDKVRYRAIAGETLLKDTKEKDWAGIYSVSYLRTDVKNSENRPVTFVFNGGPGSASVWLHLGIYGPKRVVVPGDAKDDGSAPFTLVDNEYSLLDVSDLVFIDPVGTGYSRPMGEYEGKDFWGVNEDAKVLAEFIRVWLNDNGRWNSPKYLAGESYGTARAAALVNQLQGGWTDIAVNGVMLISSILDFSHARYQPGNHQPYIGFLPTMAATAFYHGKVSASDKARGLEQFVEASRQFALNDYALALLAGNRLSDAKYAEVRRELARFTGLDEAYLDRVNLRVSGPRFSKQLLRDQDMTVGRLDSRYKGVDYDSGGEYSDGDPSGYGIDAAYTAAINHYLRSELGVTTSRRFNVLSGDVYRNWNWDMDRGQPKYVNVAPYLGKAQRENKDFRIYIANGYYDLATPFFATENTIADNGIDADRVEMHYYPSGHMMYVEPESLAKQADDLRRFYQISED</sequence>
<comment type="caution">
    <text evidence="7">The sequence shown here is derived from an EMBL/GenBank/DDBJ whole genome shotgun (WGS) entry which is preliminary data.</text>
</comment>
<evidence type="ECO:0000256" key="1">
    <source>
        <dbReference type="ARBA" id="ARBA00022645"/>
    </source>
</evidence>
<dbReference type="InterPro" id="IPR001563">
    <property type="entry name" value="Peptidase_S10"/>
</dbReference>